<keyword evidence="7 8" id="KW-0472">Membrane</keyword>
<dbReference type="GO" id="GO:0016020">
    <property type="term" value="C:membrane"/>
    <property type="evidence" value="ECO:0007669"/>
    <property type="project" value="UniProtKB-SubCell"/>
</dbReference>
<keyword evidence="3 9" id="KW-0813">Transport</keyword>
<evidence type="ECO:0000256" key="6">
    <source>
        <dbReference type="ARBA" id="ARBA00022989"/>
    </source>
</evidence>
<evidence type="ECO:0000256" key="8">
    <source>
        <dbReference type="PROSITE-ProRule" id="PRU00282"/>
    </source>
</evidence>
<sequence>MLVHSEESSSATYALGQSHTAEQAAPGAPSPPVAVECSSSSSSSNARCDGDVTYTGAEMTALASSVATTVAKSVLHPLDTVKCRLQLLRTDVGRTPRSRLQQLRHQYAGQWTPRHLYGGLPVKLILYVPYQATYVSSYDFAQSALRQSSGAAGQRDVPAAAVLWHTVAAAVFAEVVSAGLRVPMETMKMRIQSTVAADSLHAVRQLRGQGLLSCVRLAVPQTLMHDIPYSVVQWVVYESLRPWTQQWGSRVVAEHEGGGGAAAASAGSSGFWELYGASLARTFVSGGFSGLLASALTVPLDNIRTRVVVATARHPHLTVTEVVRGAYQREGVRGFVRGGGMRVLWVSLNMACYFPLFEGVRSLLQRRASSGGAPTAAASSSSTAPPA</sequence>
<comment type="similarity">
    <text evidence="2 9">Belongs to the mitochondrial carrier (TC 2.A.29) family.</text>
</comment>
<dbReference type="InterPro" id="IPR002067">
    <property type="entry name" value="MCP"/>
</dbReference>
<evidence type="ECO:0000256" key="9">
    <source>
        <dbReference type="RuleBase" id="RU000488"/>
    </source>
</evidence>
<keyword evidence="4 8" id="KW-0812">Transmembrane</keyword>
<evidence type="ECO:0000256" key="2">
    <source>
        <dbReference type="ARBA" id="ARBA00006375"/>
    </source>
</evidence>
<dbReference type="PRINTS" id="PR00926">
    <property type="entry name" value="MITOCARRIER"/>
</dbReference>
<feature type="region of interest" description="Disordered" evidence="10">
    <location>
        <begin position="1"/>
        <end position="46"/>
    </location>
</feature>
<dbReference type="SUPFAM" id="SSF103506">
    <property type="entry name" value="Mitochondrial carrier"/>
    <property type="match status" value="1"/>
</dbReference>
<accession>A0AAW0EPS7</accession>
<evidence type="ECO:0000256" key="4">
    <source>
        <dbReference type="ARBA" id="ARBA00022692"/>
    </source>
</evidence>
<proteinExistence type="inferred from homology"/>
<organism evidence="11 12">
    <name type="scientific">Novymonas esmeraldas</name>
    <dbReference type="NCBI Taxonomy" id="1808958"/>
    <lineage>
        <taxon>Eukaryota</taxon>
        <taxon>Discoba</taxon>
        <taxon>Euglenozoa</taxon>
        <taxon>Kinetoplastea</taxon>
        <taxon>Metakinetoplastina</taxon>
        <taxon>Trypanosomatida</taxon>
        <taxon>Trypanosomatidae</taxon>
        <taxon>Novymonas</taxon>
    </lineage>
</organism>
<reference evidence="11 12" key="1">
    <citation type="journal article" date="2021" name="MBio">
        <title>A New Model Trypanosomatid, Novymonas esmeraldas: Genomic Perception of Its 'Candidatus Pandoraea novymonadis' Endosymbiont.</title>
        <authorList>
            <person name="Zakharova A."/>
            <person name="Saura A."/>
            <person name="Butenko A."/>
            <person name="Podesvova L."/>
            <person name="Warmusova S."/>
            <person name="Kostygov A.Y."/>
            <person name="Nenarokova A."/>
            <person name="Lukes J."/>
            <person name="Opperdoes F.R."/>
            <person name="Yurchenko V."/>
        </authorList>
    </citation>
    <scope>NUCLEOTIDE SEQUENCE [LARGE SCALE GENOMIC DNA]</scope>
    <source>
        <strain evidence="11 12">E262AT.01</strain>
    </source>
</reference>
<comment type="subcellular location">
    <subcellularLocation>
        <location evidence="1">Membrane</location>
        <topology evidence="1">Multi-pass membrane protein</topology>
    </subcellularLocation>
</comment>
<evidence type="ECO:0000256" key="10">
    <source>
        <dbReference type="SAM" id="MobiDB-lite"/>
    </source>
</evidence>
<feature type="repeat" description="Solcar" evidence="8">
    <location>
        <begin position="161"/>
        <end position="243"/>
    </location>
</feature>
<dbReference type="InterPro" id="IPR023395">
    <property type="entry name" value="MCP_dom_sf"/>
</dbReference>
<name>A0AAW0EPS7_9TRYP</name>
<evidence type="ECO:0000256" key="5">
    <source>
        <dbReference type="ARBA" id="ARBA00022737"/>
    </source>
</evidence>
<keyword evidence="5" id="KW-0677">Repeat</keyword>
<dbReference type="GO" id="GO:0055085">
    <property type="term" value="P:transmembrane transport"/>
    <property type="evidence" value="ECO:0007669"/>
    <property type="project" value="InterPro"/>
</dbReference>
<dbReference type="Gene3D" id="1.50.40.10">
    <property type="entry name" value="Mitochondrial carrier domain"/>
    <property type="match status" value="2"/>
</dbReference>
<dbReference type="PANTHER" id="PTHR45667">
    <property type="entry name" value="S-ADENOSYLMETHIONINE MITOCHONDRIAL CARRIER PROTEIN"/>
    <property type="match status" value="1"/>
</dbReference>
<evidence type="ECO:0000256" key="3">
    <source>
        <dbReference type="ARBA" id="ARBA00022448"/>
    </source>
</evidence>
<feature type="repeat" description="Solcar" evidence="8">
    <location>
        <begin position="55"/>
        <end position="144"/>
    </location>
</feature>
<evidence type="ECO:0000256" key="1">
    <source>
        <dbReference type="ARBA" id="ARBA00004141"/>
    </source>
</evidence>
<evidence type="ECO:0000313" key="12">
    <source>
        <dbReference type="Proteomes" id="UP001430356"/>
    </source>
</evidence>
<keyword evidence="12" id="KW-1185">Reference proteome</keyword>
<feature type="compositionally biased region" description="Polar residues" evidence="10">
    <location>
        <begin position="8"/>
        <end position="21"/>
    </location>
</feature>
<dbReference type="AlphaFoldDB" id="A0AAW0EPS7"/>
<feature type="compositionally biased region" description="Low complexity" evidence="10">
    <location>
        <begin position="33"/>
        <end position="44"/>
    </location>
</feature>
<keyword evidence="6" id="KW-1133">Transmembrane helix</keyword>
<evidence type="ECO:0000256" key="7">
    <source>
        <dbReference type="ARBA" id="ARBA00023136"/>
    </source>
</evidence>
<dbReference type="PROSITE" id="PS50920">
    <property type="entry name" value="SOLCAR"/>
    <property type="match status" value="3"/>
</dbReference>
<dbReference type="Pfam" id="PF00153">
    <property type="entry name" value="Mito_carr"/>
    <property type="match status" value="3"/>
</dbReference>
<dbReference type="EMBL" id="JAECZO010000067">
    <property type="protein sequence ID" value="KAK7196043.1"/>
    <property type="molecule type" value="Genomic_DNA"/>
</dbReference>
<comment type="caution">
    <text evidence="11">The sequence shown here is derived from an EMBL/GenBank/DDBJ whole genome shotgun (WGS) entry which is preliminary data.</text>
</comment>
<dbReference type="InterPro" id="IPR018108">
    <property type="entry name" value="MCP_transmembrane"/>
</dbReference>
<evidence type="ECO:0000313" key="11">
    <source>
        <dbReference type="EMBL" id="KAK7196043.1"/>
    </source>
</evidence>
<protein>
    <submittedName>
        <fullName evidence="11">Mitochondrial carrier protein-like protein</fullName>
    </submittedName>
</protein>
<feature type="repeat" description="Solcar" evidence="8">
    <location>
        <begin position="277"/>
        <end position="363"/>
    </location>
</feature>
<gene>
    <name evidence="11" type="ORF">NESM_000538000</name>
</gene>
<dbReference type="Proteomes" id="UP001430356">
    <property type="component" value="Unassembled WGS sequence"/>
</dbReference>